<evidence type="ECO:0000313" key="4">
    <source>
        <dbReference type="Proteomes" id="UP000008311"/>
    </source>
</evidence>
<keyword evidence="2" id="KW-0732">Signal</keyword>
<dbReference type="Proteomes" id="UP000008311">
    <property type="component" value="Unassembled WGS sequence"/>
</dbReference>
<evidence type="ECO:0000256" key="2">
    <source>
        <dbReference type="SAM" id="SignalP"/>
    </source>
</evidence>
<feature type="chain" id="PRO_5002890749" description="Beta-glucosidase" evidence="2">
    <location>
        <begin position="22"/>
        <end position="69"/>
    </location>
</feature>
<dbReference type="AlphaFoldDB" id="B9REH9"/>
<feature type="transmembrane region" description="Helical" evidence="1">
    <location>
        <begin position="47"/>
        <end position="64"/>
    </location>
</feature>
<name>B9REH9_RICCO</name>
<gene>
    <name evidence="3" type="ORF">RCOM_1771070</name>
</gene>
<proteinExistence type="predicted"/>
<organism evidence="3 4">
    <name type="scientific">Ricinus communis</name>
    <name type="common">Castor bean</name>
    <dbReference type="NCBI Taxonomy" id="3988"/>
    <lineage>
        <taxon>Eukaryota</taxon>
        <taxon>Viridiplantae</taxon>
        <taxon>Streptophyta</taxon>
        <taxon>Embryophyta</taxon>
        <taxon>Tracheophyta</taxon>
        <taxon>Spermatophyta</taxon>
        <taxon>Magnoliopsida</taxon>
        <taxon>eudicotyledons</taxon>
        <taxon>Gunneridae</taxon>
        <taxon>Pentapetalae</taxon>
        <taxon>rosids</taxon>
        <taxon>fabids</taxon>
        <taxon>Malpighiales</taxon>
        <taxon>Euphorbiaceae</taxon>
        <taxon>Acalyphoideae</taxon>
        <taxon>Acalypheae</taxon>
        <taxon>Ricinus</taxon>
    </lineage>
</organism>
<evidence type="ECO:0000313" key="3">
    <source>
        <dbReference type="EMBL" id="EEF50182.1"/>
    </source>
</evidence>
<feature type="signal peptide" evidence="2">
    <location>
        <begin position="1"/>
        <end position="21"/>
    </location>
</feature>
<sequence length="69" mass="7558">MSVGICLIYVFLSLLVGSAAAYSDEFIESLGSVRRSSFPAGFKFGTASSAYQASALIFISWYVLRKRIH</sequence>
<dbReference type="InParanoid" id="B9REH9"/>
<dbReference type="EMBL" id="EQ973776">
    <property type="protein sequence ID" value="EEF50182.1"/>
    <property type="molecule type" value="Genomic_DNA"/>
</dbReference>
<keyword evidence="1" id="KW-1133">Transmembrane helix</keyword>
<evidence type="ECO:0008006" key="5">
    <source>
        <dbReference type="Google" id="ProtNLM"/>
    </source>
</evidence>
<reference evidence="4" key="1">
    <citation type="journal article" date="2010" name="Nat. Biotechnol.">
        <title>Draft genome sequence of the oilseed species Ricinus communis.</title>
        <authorList>
            <person name="Chan A.P."/>
            <person name="Crabtree J."/>
            <person name="Zhao Q."/>
            <person name="Lorenzi H."/>
            <person name="Orvis J."/>
            <person name="Puiu D."/>
            <person name="Melake-Berhan A."/>
            <person name="Jones K.M."/>
            <person name="Redman J."/>
            <person name="Chen G."/>
            <person name="Cahoon E.B."/>
            <person name="Gedil M."/>
            <person name="Stanke M."/>
            <person name="Haas B.J."/>
            <person name="Wortman J.R."/>
            <person name="Fraser-Liggett C.M."/>
            <person name="Ravel J."/>
            <person name="Rabinowicz P.D."/>
        </authorList>
    </citation>
    <scope>NUCLEOTIDE SEQUENCE [LARGE SCALE GENOMIC DNA]</scope>
    <source>
        <strain evidence="4">cv. Hale</strain>
    </source>
</reference>
<evidence type="ECO:0000256" key="1">
    <source>
        <dbReference type="SAM" id="Phobius"/>
    </source>
</evidence>
<keyword evidence="4" id="KW-1185">Reference proteome</keyword>
<accession>B9REH9</accession>
<protein>
    <recommendedName>
        <fullName evidence="5">Beta-glucosidase</fullName>
    </recommendedName>
</protein>
<keyword evidence="1" id="KW-0812">Transmembrane</keyword>
<keyword evidence="1" id="KW-0472">Membrane</keyword>